<dbReference type="AlphaFoldDB" id="A0A7W6R246"/>
<proteinExistence type="predicted"/>
<sequence>MFPHSLHALGEWSLLSLADAYFLALSRASSLRHSSEQNTKDFLCAVKTESQHRQRLRNTMNDTGFVTSATWPRFAIIAVPLHRLEQNLGSALSFLTLRKDVPHSSQMRSGDLASAISFSRAGFRFVRSIALAHASPQYFLAA</sequence>
<gene>
    <name evidence="1" type="ORF">GGD57_001616</name>
</gene>
<evidence type="ECO:0000313" key="2">
    <source>
        <dbReference type="Proteomes" id="UP000540909"/>
    </source>
</evidence>
<protein>
    <submittedName>
        <fullName evidence="1">Uncharacterized protein</fullName>
    </submittedName>
</protein>
<dbReference type="EMBL" id="JACIFY010000004">
    <property type="protein sequence ID" value="MBB4235058.1"/>
    <property type="molecule type" value="Genomic_DNA"/>
</dbReference>
<dbReference type="Proteomes" id="UP000540909">
    <property type="component" value="Unassembled WGS sequence"/>
</dbReference>
<accession>A0A7W6R246</accession>
<organism evidence="1 2">
    <name type="scientific">Rhizobium esperanzae</name>
    <dbReference type="NCBI Taxonomy" id="1967781"/>
    <lineage>
        <taxon>Bacteria</taxon>
        <taxon>Pseudomonadati</taxon>
        <taxon>Pseudomonadota</taxon>
        <taxon>Alphaproteobacteria</taxon>
        <taxon>Hyphomicrobiales</taxon>
        <taxon>Rhizobiaceae</taxon>
        <taxon>Rhizobium/Agrobacterium group</taxon>
        <taxon>Rhizobium</taxon>
    </lineage>
</organism>
<reference evidence="1 2" key="1">
    <citation type="submission" date="2020-08" db="EMBL/GenBank/DDBJ databases">
        <title>Genomic Encyclopedia of Type Strains, Phase IV (KMG-V): Genome sequencing to study the core and pangenomes of soil and plant-associated prokaryotes.</title>
        <authorList>
            <person name="Whitman W."/>
        </authorList>
    </citation>
    <scope>NUCLEOTIDE SEQUENCE [LARGE SCALE GENOMIC DNA]</scope>
    <source>
        <strain evidence="1 2">SEMIA 4089</strain>
    </source>
</reference>
<name>A0A7W6R246_9HYPH</name>
<comment type="caution">
    <text evidence="1">The sequence shown here is derived from an EMBL/GenBank/DDBJ whole genome shotgun (WGS) entry which is preliminary data.</text>
</comment>
<dbReference type="RefSeq" id="WP_246713580.1">
    <property type="nucleotide sequence ID" value="NZ_JACIFY010000004.1"/>
</dbReference>
<evidence type="ECO:0000313" key="1">
    <source>
        <dbReference type="EMBL" id="MBB4235058.1"/>
    </source>
</evidence>